<keyword evidence="7" id="KW-0479">Metal-binding</keyword>
<dbReference type="PANTHER" id="PTHR42705">
    <property type="entry name" value="BIFUNCTIONAL NON-HOMOLOGOUS END JOINING PROTEIN LIGD"/>
    <property type="match status" value="1"/>
</dbReference>
<dbReference type="Pfam" id="PF21686">
    <property type="entry name" value="LigD_Prim-Pol"/>
    <property type="match status" value="1"/>
</dbReference>
<dbReference type="PROSITE" id="PS00697">
    <property type="entry name" value="DNA_LIGASE_A1"/>
    <property type="match status" value="1"/>
</dbReference>
<dbReference type="EC" id="6.5.1.1" evidence="2"/>
<gene>
    <name evidence="23" type="primary">ligD</name>
    <name evidence="23" type="ORF">OV287_11160</name>
</gene>
<evidence type="ECO:0000256" key="14">
    <source>
        <dbReference type="ARBA" id="ARBA00023125"/>
    </source>
</evidence>
<evidence type="ECO:0000256" key="18">
    <source>
        <dbReference type="ARBA" id="ARBA00023268"/>
    </source>
</evidence>
<comment type="caution">
    <text evidence="23">The sequence shown here is derived from an EMBL/GenBank/DDBJ whole genome shotgun (WGS) entry which is preliminary data.</text>
</comment>
<evidence type="ECO:0000256" key="10">
    <source>
        <dbReference type="ARBA" id="ARBA00022801"/>
    </source>
</evidence>
<keyword evidence="18" id="KW-0511">Multifunctional enzyme</keyword>
<keyword evidence="3 23" id="KW-0436">Ligase</keyword>
<keyword evidence="5" id="KW-0548">Nucleotidyltransferase</keyword>
<evidence type="ECO:0000256" key="1">
    <source>
        <dbReference type="ARBA" id="ARBA00001936"/>
    </source>
</evidence>
<dbReference type="Pfam" id="PF04679">
    <property type="entry name" value="DNA_ligase_A_C"/>
    <property type="match status" value="1"/>
</dbReference>
<dbReference type="NCBIfam" id="TIGR02776">
    <property type="entry name" value="NHEJ_ligase_prk"/>
    <property type="match status" value="1"/>
</dbReference>
<comment type="catalytic activity">
    <reaction evidence="20">
        <text>ATP + (deoxyribonucleotide)n-3'-hydroxyl + 5'-phospho-(deoxyribonucleotide)m = (deoxyribonucleotide)n+m + AMP + diphosphate.</text>
        <dbReference type="EC" id="6.5.1.1"/>
    </reaction>
</comment>
<dbReference type="NCBIfam" id="TIGR02777">
    <property type="entry name" value="LigD_PE_dom"/>
    <property type="match status" value="1"/>
</dbReference>
<dbReference type="InterPro" id="IPR014144">
    <property type="entry name" value="LigD_PE_domain"/>
</dbReference>
<dbReference type="SUPFAM" id="SSF50249">
    <property type="entry name" value="Nucleic acid-binding proteins"/>
    <property type="match status" value="1"/>
</dbReference>
<name>A0ABT4A108_9BACT</name>
<dbReference type="InterPro" id="IPR014143">
    <property type="entry name" value="NHEJ_ligase_prk"/>
</dbReference>
<dbReference type="Pfam" id="PF13298">
    <property type="entry name" value="LigD_N"/>
    <property type="match status" value="1"/>
</dbReference>
<keyword evidence="17" id="KW-0464">Manganese</keyword>
<keyword evidence="8" id="KW-0547">Nucleotide-binding</keyword>
<dbReference type="CDD" id="cd07971">
    <property type="entry name" value="OBF_DNA_ligase_LigD"/>
    <property type="match status" value="1"/>
</dbReference>
<dbReference type="Gene3D" id="2.40.50.140">
    <property type="entry name" value="Nucleic acid-binding proteins"/>
    <property type="match status" value="1"/>
</dbReference>
<feature type="region of interest" description="Disordered" evidence="21">
    <location>
        <begin position="178"/>
        <end position="227"/>
    </location>
</feature>
<keyword evidence="4" id="KW-0808">Transferase</keyword>
<keyword evidence="6" id="KW-0540">Nuclease</keyword>
<keyword evidence="24" id="KW-1185">Reference proteome</keyword>
<dbReference type="PROSITE" id="PS00333">
    <property type="entry name" value="DNA_LIGASE_A2"/>
    <property type="match status" value="1"/>
</dbReference>
<dbReference type="Gene3D" id="3.90.920.10">
    <property type="entry name" value="DNA primase, PRIM domain"/>
    <property type="match status" value="1"/>
</dbReference>
<dbReference type="PANTHER" id="PTHR42705:SF2">
    <property type="entry name" value="BIFUNCTIONAL NON-HOMOLOGOUS END JOINING PROTEIN LIGD"/>
    <property type="match status" value="1"/>
</dbReference>
<evidence type="ECO:0000256" key="5">
    <source>
        <dbReference type="ARBA" id="ARBA00022695"/>
    </source>
</evidence>
<keyword evidence="12" id="KW-0067">ATP-binding</keyword>
<evidence type="ECO:0000256" key="17">
    <source>
        <dbReference type="ARBA" id="ARBA00023211"/>
    </source>
</evidence>
<evidence type="ECO:0000256" key="16">
    <source>
        <dbReference type="ARBA" id="ARBA00023204"/>
    </source>
</evidence>
<evidence type="ECO:0000256" key="20">
    <source>
        <dbReference type="ARBA" id="ARBA00034003"/>
    </source>
</evidence>
<accession>A0ABT4A108</accession>
<evidence type="ECO:0000256" key="4">
    <source>
        <dbReference type="ARBA" id="ARBA00022679"/>
    </source>
</evidence>
<dbReference type="InterPro" id="IPR012309">
    <property type="entry name" value="DNA_ligase_ATP-dep_C"/>
</dbReference>
<dbReference type="InterPro" id="IPR014146">
    <property type="entry name" value="LigD_ligase_dom"/>
</dbReference>
<evidence type="ECO:0000256" key="12">
    <source>
        <dbReference type="ARBA" id="ARBA00022840"/>
    </source>
</evidence>
<feature type="region of interest" description="Disordered" evidence="21">
    <location>
        <begin position="533"/>
        <end position="580"/>
    </location>
</feature>
<feature type="compositionally biased region" description="Basic residues" evidence="21">
    <location>
        <begin position="551"/>
        <end position="568"/>
    </location>
</feature>
<evidence type="ECO:0000256" key="9">
    <source>
        <dbReference type="ARBA" id="ARBA00022763"/>
    </source>
</evidence>
<dbReference type="InterPro" id="IPR014145">
    <property type="entry name" value="LigD_pol_dom"/>
</dbReference>
<keyword evidence="13" id="KW-0239">DNA-directed DNA polymerase</keyword>
<dbReference type="GO" id="GO:0003910">
    <property type="term" value="F:DNA ligase (ATP) activity"/>
    <property type="evidence" value="ECO:0007669"/>
    <property type="project" value="UniProtKB-EC"/>
</dbReference>
<dbReference type="InterPro" id="IPR016059">
    <property type="entry name" value="DNA_ligase_ATP-dep_CS"/>
</dbReference>
<evidence type="ECO:0000256" key="2">
    <source>
        <dbReference type="ARBA" id="ARBA00012727"/>
    </source>
</evidence>
<feature type="domain" description="ATP-dependent DNA ligase family profile" evidence="22">
    <location>
        <begin position="334"/>
        <end position="416"/>
    </location>
</feature>
<dbReference type="CDD" id="cd07906">
    <property type="entry name" value="Adenylation_DNA_ligase_LigD_LigC"/>
    <property type="match status" value="1"/>
</dbReference>
<keyword evidence="14" id="KW-0238">DNA-binding</keyword>
<evidence type="ECO:0000256" key="13">
    <source>
        <dbReference type="ARBA" id="ARBA00022932"/>
    </source>
</evidence>
<dbReference type="PROSITE" id="PS50160">
    <property type="entry name" value="DNA_LIGASE_A3"/>
    <property type="match status" value="1"/>
</dbReference>
<evidence type="ECO:0000259" key="22">
    <source>
        <dbReference type="PROSITE" id="PS50160"/>
    </source>
</evidence>
<keyword evidence="16" id="KW-0234">DNA repair</keyword>
<evidence type="ECO:0000256" key="3">
    <source>
        <dbReference type="ARBA" id="ARBA00022598"/>
    </source>
</evidence>
<keyword evidence="10" id="KW-0378">Hydrolase</keyword>
<keyword evidence="9" id="KW-0227">DNA damage</keyword>
<feature type="compositionally biased region" description="Low complexity" evidence="21">
    <location>
        <begin position="208"/>
        <end position="219"/>
    </location>
</feature>
<comment type="cofactor">
    <cofactor evidence="1">
        <name>Mn(2+)</name>
        <dbReference type="ChEBI" id="CHEBI:29035"/>
    </cofactor>
</comment>
<dbReference type="Pfam" id="PF01068">
    <property type="entry name" value="DNA_ligase_A_M"/>
    <property type="match status" value="1"/>
</dbReference>
<feature type="compositionally biased region" description="Basic and acidic residues" evidence="21">
    <location>
        <begin position="178"/>
        <end position="188"/>
    </location>
</feature>
<dbReference type="InterPro" id="IPR052171">
    <property type="entry name" value="NHEJ_LigD"/>
</dbReference>
<evidence type="ECO:0000313" key="24">
    <source>
        <dbReference type="Proteomes" id="UP001207654"/>
    </source>
</evidence>
<evidence type="ECO:0000256" key="6">
    <source>
        <dbReference type="ARBA" id="ARBA00022722"/>
    </source>
</evidence>
<evidence type="ECO:0000256" key="19">
    <source>
        <dbReference type="ARBA" id="ARBA00029943"/>
    </source>
</evidence>
<protein>
    <recommendedName>
        <fullName evidence="2">DNA ligase (ATP)</fullName>
        <ecNumber evidence="2">6.5.1.1</ecNumber>
    </recommendedName>
    <alternativeName>
        <fullName evidence="19">NHEJ DNA polymerase</fullName>
    </alternativeName>
</protein>
<dbReference type="EMBL" id="JAPNKA010000001">
    <property type="protein sequence ID" value="MCY1075051.1"/>
    <property type="molecule type" value="Genomic_DNA"/>
</dbReference>
<dbReference type="NCBIfam" id="TIGR02778">
    <property type="entry name" value="ligD_pol"/>
    <property type="match status" value="1"/>
</dbReference>
<dbReference type="InterPro" id="IPR012310">
    <property type="entry name" value="DNA_ligase_ATP-dep_cent"/>
</dbReference>
<evidence type="ECO:0000256" key="15">
    <source>
        <dbReference type="ARBA" id="ARBA00023172"/>
    </source>
</evidence>
<dbReference type="RefSeq" id="WP_267534001.1">
    <property type="nucleotide sequence ID" value="NZ_JAPNKA010000001.1"/>
</dbReference>
<reference evidence="23 24" key="1">
    <citation type="submission" date="2022-11" db="EMBL/GenBank/DDBJ databases">
        <title>Minimal conservation of predation-associated metabolite biosynthetic gene clusters underscores biosynthetic potential of Myxococcota including descriptions for ten novel species: Archangium lansinium sp. nov., Myxococcus landrumus sp. nov., Nannocystis bai.</title>
        <authorList>
            <person name="Ahearne A."/>
            <person name="Stevens C."/>
            <person name="Phillips K."/>
        </authorList>
    </citation>
    <scope>NUCLEOTIDE SEQUENCE [LARGE SCALE GENOMIC DNA]</scope>
    <source>
        <strain evidence="23 24">MIWBW</strain>
    </source>
</reference>
<dbReference type="Gene3D" id="3.30.1490.70">
    <property type="match status" value="1"/>
</dbReference>
<evidence type="ECO:0000256" key="21">
    <source>
        <dbReference type="SAM" id="MobiDB-lite"/>
    </source>
</evidence>
<feature type="compositionally biased region" description="Basic and acidic residues" evidence="21">
    <location>
        <begin position="533"/>
        <end position="543"/>
    </location>
</feature>
<dbReference type="SUPFAM" id="SSF56091">
    <property type="entry name" value="DNA ligase/mRNA capping enzyme, catalytic domain"/>
    <property type="match status" value="1"/>
</dbReference>
<organism evidence="23 24">
    <name type="scientific">Archangium lansingense</name>
    <dbReference type="NCBI Taxonomy" id="2995310"/>
    <lineage>
        <taxon>Bacteria</taxon>
        <taxon>Pseudomonadati</taxon>
        <taxon>Myxococcota</taxon>
        <taxon>Myxococcia</taxon>
        <taxon>Myxococcales</taxon>
        <taxon>Cystobacterineae</taxon>
        <taxon>Archangiaceae</taxon>
        <taxon>Archangium</taxon>
    </lineage>
</organism>
<dbReference type="InterPro" id="IPR012340">
    <property type="entry name" value="NA-bd_OB-fold"/>
</dbReference>
<dbReference type="NCBIfam" id="TIGR02779">
    <property type="entry name" value="NHEJ_ligase_lig"/>
    <property type="match status" value="1"/>
</dbReference>
<evidence type="ECO:0000313" key="23">
    <source>
        <dbReference type="EMBL" id="MCY1075051.1"/>
    </source>
</evidence>
<dbReference type="Gene3D" id="3.30.470.30">
    <property type="entry name" value="DNA ligase/mRNA capping enzyme"/>
    <property type="match status" value="1"/>
</dbReference>
<keyword evidence="15" id="KW-0233">DNA recombination</keyword>
<sequence length="868" mass="96399">MATSRRSKTSARARLGTYRAKRDFSLTSEPAPEVPALRSEGGPIFVVHKHDATRLHYDLRLEIDGVLVSWAIPKGPSHDPADKRLAVQTEDHPLAYASFEGRIPEGAYGAGDSLLWEEGTFDTVPSGQASEQLARGRLHVVLHGQKLEGGWHLIRTRPVSKKAQWLCFKAKDGTERPGYDVTVEHPESVKSGQSATRGPVRRTRRTTTQRAAPRPARASRSSRAKGKVRTPEALLAKVFPPMLATLAQVEATADADWRFEVKYDGFRAIAALQGGSIALQSRSGNDLSLRFPAIFRALESLGEHEGVVDGEIVALDPKGRSRFQLLGKGVEERFVIFDLLWLDGEDVRALPLEERRARLERLLARVKPPLAIAEQVEGSAKQSLAQARRRGLEGVMAKRVGSPYTPGRGADWLKLKVQANQEVAIVGFTPMANERPELGSLLVAVREGDTWRYAGKVGTGYSTKTRRELRELLTRDVVKKPPVKDAPLVRDALHNEDAFWVKPRYVAQVAFTEWTDDGRLRHPSFQGLRTDKRPEECVREKPRSTPVRATRGPHRRTGTKVRQGKRAAGRTAVARKQTTRASRPVAPVVLTHGERVLFPEKGLTKADVFAYFRDVAPFMVPALEGRPLTLQQWPRGVGEPGFFRQGVQGTPDWLTTVCIHHEARSLPHVVVDRPESLLWLANQSALTLHVWSSRVAHLEAPDWVVFDLDPGPAGTFDDLIQLATSLRRYLERLELTSVPKTSGKRGLHVLVPIAPGHTYEQARAFAHKAFEALAIEHPELATTERSKARRQGRLYLDAEQNAWGKTVVAPYSLRALPHAPVSTPLAWSEVTPRLDPKRFTLDTVRRRLDKVGDLFTPALAGGQMLPSA</sequence>
<keyword evidence="11" id="KW-0269">Exonuclease</keyword>
<evidence type="ECO:0000256" key="7">
    <source>
        <dbReference type="ARBA" id="ARBA00022723"/>
    </source>
</evidence>
<proteinExistence type="predicted"/>
<evidence type="ECO:0000256" key="11">
    <source>
        <dbReference type="ARBA" id="ARBA00022839"/>
    </source>
</evidence>
<evidence type="ECO:0000256" key="8">
    <source>
        <dbReference type="ARBA" id="ARBA00022741"/>
    </source>
</evidence>
<dbReference type="Proteomes" id="UP001207654">
    <property type="component" value="Unassembled WGS sequence"/>
</dbReference>